<keyword evidence="2 4" id="KW-0328">Glycosyltransferase</keyword>
<evidence type="ECO:0000313" key="5">
    <source>
        <dbReference type="Proteomes" id="UP001379945"/>
    </source>
</evidence>
<proteinExistence type="inferred from homology"/>
<comment type="caution">
    <text evidence="4">The sequence shown here is derived from an EMBL/GenBank/DDBJ whole genome shotgun (WGS) entry which is preliminary data.</text>
</comment>
<dbReference type="InterPro" id="IPR029044">
    <property type="entry name" value="Nucleotide-diphossugar_trans"/>
</dbReference>
<organism evidence="4 5">
    <name type="scientific">Ideonella margarita</name>
    <dbReference type="NCBI Taxonomy" id="2984191"/>
    <lineage>
        <taxon>Bacteria</taxon>
        <taxon>Pseudomonadati</taxon>
        <taxon>Pseudomonadota</taxon>
        <taxon>Betaproteobacteria</taxon>
        <taxon>Burkholderiales</taxon>
        <taxon>Sphaerotilaceae</taxon>
        <taxon>Ideonella</taxon>
    </lineage>
</organism>
<comment type="similarity">
    <text evidence="1">Belongs to the glycosyltransferase 2 family.</text>
</comment>
<accession>A0ABU9C438</accession>
<dbReference type="PANTHER" id="PTHR43179:SF12">
    <property type="entry name" value="GALACTOFURANOSYLTRANSFERASE GLFT2"/>
    <property type="match status" value="1"/>
</dbReference>
<protein>
    <submittedName>
        <fullName evidence="4">Glycosyltransferase</fullName>
        <ecNumber evidence="4">2.4.-.-</ecNumber>
    </submittedName>
</protein>
<evidence type="ECO:0000313" key="4">
    <source>
        <dbReference type="EMBL" id="MEK8045691.1"/>
    </source>
</evidence>
<dbReference type="Pfam" id="PF13641">
    <property type="entry name" value="Glyco_tranf_2_3"/>
    <property type="match status" value="1"/>
</dbReference>
<keyword evidence="5" id="KW-1185">Reference proteome</keyword>
<dbReference type="RefSeq" id="WP_341397974.1">
    <property type="nucleotide sequence ID" value="NZ_JBBUTI010000003.1"/>
</dbReference>
<reference evidence="4 5" key="1">
    <citation type="submission" date="2024-04" db="EMBL/GenBank/DDBJ databases">
        <title>Novel species of the genus Ideonella isolated from streams.</title>
        <authorList>
            <person name="Lu H."/>
        </authorList>
    </citation>
    <scope>NUCLEOTIDE SEQUENCE [LARGE SCALE GENOMIC DNA]</scope>
    <source>
        <strain evidence="4 5">LYT19W</strain>
    </source>
</reference>
<sequence length="893" mass="99459">MIEVPKRAFDARVMLQGIRLVRLLGRAVGKSESLQEFELTLTRRLGLFDRDFYLSRVDASELGGLSPLRHYIRHGNAAGLAPCPMFNVAHYDKQCPGPLGVNRLLHYGLVGRFKGVSPSPWFDAEYYLRSNPDVANSGLDPLRHFQKWGWRESRSPLPGLDMRRLLAAQPEMRVVKGNALAVFATDWMHGYMQADHHGQRTPRPGSGQVVPLVPQPDLGHMLDPALWADVQPRRWTSAPVVDVLIPVYSGLDETLRCLHSVLTAPVATPHQVVVYNDAGPVPELNAMLRTLAARGLFELELNRNNQGFVRTVNRGLRLHRERDVVILNSDTEVYNDWLDRLLAHAARHPRMATITPLSNNATICSYPETLSDNRQSLELGHREIDELAARVNRQQWVDVPTGVGFCMFMRRAALREVGLLDEKNFGRGYGEENDFCQRALKSGWRNALATDVYVRHVGSVSFKGEAAERTTRALRTLEKLHPGYDAQIQRYIQNDLAHPHRVRIDLARLAAQRKRRNVLLVSHNRGGGTERHLLEQTTALEAQGFGVFELRPIRDSRMVSLNHPGMFGLSNVGSLHLEAGGLLEEALRELGIDEIHVHHLIDFPTASATVVSQLAEKIGADLRVAVHDYYMACPRVNMVTPAGRHCGQPDEADCNQCLLQDGLLESTGPIGAWRRAHGRMLSVAKTVVVPSVDVLRRMTPLAPEITFTVEPHEEEPPPRVSGSLLVPVNEPVRVLVVGAISQIKGYDVLLGMARAVVAEGLPMRLTLLGYSQDDGQLAAAGVQLMGRYFDHEMAERIDEADPDIILVPSIWPETYCYVLSGALRSGRRVAVFDLGAQADRVRAHDRHHLVLPLALAEDPLALARLLDRSSRAPDISQPALPQQQQLDSRWLGA</sequence>
<dbReference type="SUPFAM" id="SSF53448">
    <property type="entry name" value="Nucleotide-diphospho-sugar transferases"/>
    <property type="match status" value="1"/>
</dbReference>
<evidence type="ECO:0000256" key="1">
    <source>
        <dbReference type="ARBA" id="ARBA00006739"/>
    </source>
</evidence>
<evidence type="ECO:0000256" key="3">
    <source>
        <dbReference type="ARBA" id="ARBA00022679"/>
    </source>
</evidence>
<evidence type="ECO:0000256" key="2">
    <source>
        <dbReference type="ARBA" id="ARBA00022676"/>
    </source>
</evidence>
<name>A0ABU9C438_9BURK</name>
<dbReference type="EC" id="2.4.-.-" evidence="4"/>
<keyword evidence="3 4" id="KW-0808">Transferase</keyword>
<dbReference type="GO" id="GO:0016757">
    <property type="term" value="F:glycosyltransferase activity"/>
    <property type="evidence" value="ECO:0007669"/>
    <property type="project" value="UniProtKB-KW"/>
</dbReference>
<gene>
    <name evidence="4" type="ORF">AACH00_04950</name>
</gene>
<dbReference type="SUPFAM" id="SSF53756">
    <property type="entry name" value="UDP-Glycosyltransferase/glycogen phosphorylase"/>
    <property type="match status" value="1"/>
</dbReference>
<dbReference type="PANTHER" id="PTHR43179">
    <property type="entry name" value="RHAMNOSYLTRANSFERASE WBBL"/>
    <property type="match status" value="1"/>
</dbReference>
<dbReference type="Proteomes" id="UP001379945">
    <property type="component" value="Unassembled WGS sequence"/>
</dbReference>
<dbReference type="EMBL" id="JBBUTI010000003">
    <property type="protein sequence ID" value="MEK8045691.1"/>
    <property type="molecule type" value="Genomic_DNA"/>
</dbReference>
<dbReference type="Gene3D" id="3.90.550.10">
    <property type="entry name" value="Spore Coat Polysaccharide Biosynthesis Protein SpsA, Chain A"/>
    <property type="match status" value="1"/>
</dbReference>
<dbReference type="Gene3D" id="3.40.50.2000">
    <property type="entry name" value="Glycogen Phosphorylase B"/>
    <property type="match status" value="2"/>
</dbReference>